<dbReference type="Proteomes" id="UP001283361">
    <property type="component" value="Unassembled WGS sequence"/>
</dbReference>
<name>A0AAE0Y4T5_9GAST</name>
<accession>A0AAE0Y4T5</accession>
<dbReference type="EMBL" id="JAWDGP010006948">
    <property type="protein sequence ID" value="KAK3732633.1"/>
    <property type="molecule type" value="Genomic_DNA"/>
</dbReference>
<evidence type="ECO:0000313" key="2">
    <source>
        <dbReference type="Proteomes" id="UP001283361"/>
    </source>
</evidence>
<keyword evidence="2" id="KW-1185">Reference proteome</keyword>
<gene>
    <name evidence="1" type="ORF">RRG08_057327</name>
</gene>
<organism evidence="1 2">
    <name type="scientific">Elysia crispata</name>
    <name type="common">lettuce slug</name>
    <dbReference type="NCBI Taxonomy" id="231223"/>
    <lineage>
        <taxon>Eukaryota</taxon>
        <taxon>Metazoa</taxon>
        <taxon>Spiralia</taxon>
        <taxon>Lophotrochozoa</taxon>
        <taxon>Mollusca</taxon>
        <taxon>Gastropoda</taxon>
        <taxon>Heterobranchia</taxon>
        <taxon>Euthyneura</taxon>
        <taxon>Panpulmonata</taxon>
        <taxon>Sacoglossa</taxon>
        <taxon>Placobranchoidea</taxon>
        <taxon>Plakobranchidae</taxon>
        <taxon>Elysia</taxon>
    </lineage>
</organism>
<protein>
    <submittedName>
        <fullName evidence="1">Uncharacterized protein</fullName>
    </submittedName>
</protein>
<comment type="caution">
    <text evidence="1">The sequence shown here is derived from an EMBL/GenBank/DDBJ whole genome shotgun (WGS) entry which is preliminary data.</text>
</comment>
<evidence type="ECO:0000313" key="1">
    <source>
        <dbReference type="EMBL" id="KAK3732633.1"/>
    </source>
</evidence>
<proteinExistence type="predicted"/>
<sequence length="102" mass="11737">MARGDENNYIQCYVLHNTDGQPWWPPYLGAHVLRVLLYRRPRMGCCRATPMVSCPEEIRSTLPASPTSSCMKPMPQQCQFFNEKLTEIRYLQNFAATPAEIV</sequence>
<dbReference type="AlphaFoldDB" id="A0AAE0Y4T5"/>
<reference evidence="1" key="1">
    <citation type="journal article" date="2023" name="G3 (Bethesda)">
        <title>A reference genome for the long-term kleptoplast-retaining sea slug Elysia crispata morphotype clarki.</title>
        <authorList>
            <person name="Eastman K.E."/>
            <person name="Pendleton A.L."/>
            <person name="Shaikh M.A."/>
            <person name="Suttiyut T."/>
            <person name="Ogas R."/>
            <person name="Tomko P."/>
            <person name="Gavelis G."/>
            <person name="Widhalm J.R."/>
            <person name="Wisecaver J.H."/>
        </authorList>
    </citation>
    <scope>NUCLEOTIDE SEQUENCE</scope>
    <source>
        <strain evidence="1">ECLA1</strain>
    </source>
</reference>